<accession>A0A1Y5S822</accession>
<dbReference type="Pfam" id="PF01148">
    <property type="entry name" value="CTP_transf_1"/>
    <property type="match status" value="1"/>
</dbReference>
<keyword evidence="9" id="KW-0444">Lipid biosynthesis</keyword>
<keyword evidence="8" id="KW-1003">Cell membrane</keyword>
<dbReference type="UniPathway" id="UPA00557">
    <property type="reaction ID" value="UER00614"/>
</dbReference>
<proteinExistence type="inferred from homology"/>
<name>A0A1Y5S822_9RHOB</name>
<keyword evidence="11 18" id="KW-0812">Transmembrane</keyword>
<dbReference type="PROSITE" id="PS01315">
    <property type="entry name" value="CDS"/>
    <property type="match status" value="1"/>
</dbReference>
<comment type="pathway">
    <text evidence="4">Lipid metabolism.</text>
</comment>
<evidence type="ECO:0000256" key="13">
    <source>
        <dbReference type="ARBA" id="ARBA00022989"/>
    </source>
</evidence>
<feature type="transmembrane region" description="Helical" evidence="19">
    <location>
        <begin position="172"/>
        <end position="198"/>
    </location>
</feature>
<evidence type="ECO:0000256" key="12">
    <source>
        <dbReference type="ARBA" id="ARBA00022695"/>
    </source>
</evidence>
<keyword evidence="16" id="KW-0594">Phospholipid biosynthesis</keyword>
<gene>
    <name evidence="20" type="primary">cdsA</name>
    <name evidence="20" type="ORF">PSA7680_01613</name>
</gene>
<dbReference type="PANTHER" id="PTHR46382:SF1">
    <property type="entry name" value="PHOSPHATIDATE CYTIDYLYLTRANSFERASE"/>
    <property type="match status" value="1"/>
</dbReference>
<evidence type="ECO:0000256" key="2">
    <source>
        <dbReference type="ARBA" id="ARBA00004651"/>
    </source>
</evidence>
<feature type="transmembrane region" description="Helical" evidence="19">
    <location>
        <begin position="20"/>
        <end position="48"/>
    </location>
</feature>
<dbReference type="GO" id="GO:0004605">
    <property type="term" value="F:phosphatidate cytidylyltransferase activity"/>
    <property type="evidence" value="ECO:0007669"/>
    <property type="project" value="UniProtKB-EC"/>
</dbReference>
<evidence type="ECO:0000256" key="3">
    <source>
        <dbReference type="ARBA" id="ARBA00005119"/>
    </source>
</evidence>
<dbReference type="PANTHER" id="PTHR46382">
    <property type="entry name" value="PHOSPHATIDATE CYTIDYLYLTRANSFERASE"/>
    <property type="match status" value="1"/>
</dbReference>
<keyword evidence="10 18" id="KW-0808">Transferase</keyword>
<reference evidence="20 21" key="1">
    <citation type="submission" date="2017-03" db="EMBL/GenBank/DDBJ databases">
        <authorList>
            <person name="Afonso C.L."/>
            <person name="Miller P.J."/>
            <person name="Scott M.A."/>
            <person name="Spackman E."/>
            <person name="Goraichik I."/>
            <person name="Dimitrov K.M."/>
            <person name="Suarez D.L."/>
            <person name="Swayne D.E."/>
        </authorList>
    </citation>
    <scope>NUCLEOTIDE SEQUENCE [LARGE SCALE GENOMIC DNA]</scope>
    <source>
        <strain evidence="20 21">CECT 7680</strain>
    </source>
</reference>
<evidence type="ECO:0000256" key="18">
    <source>
        <dbReference type="RuleBase" id="RU003938"/>
    </source>
</evidence>
<feature type="transmembrane region" description="Helical" evidence="19">
    <location>
        <begin position="60"/>
        <end position="79"/>
    </location>
</feature>
<evidence type="ECO:0000256" key="7">
    <source>
        <dbReference type="ARBA" id="ARBA00019373"/>
    </source>
</evidence>
<comment type="pathway">
    <text evidence="3 18">Phospholipid metabolism; CDP-diacylglycerol biosynthesis; CDP-diacylglycerol from sn-glycerol 3-phosphate: step 3/3.</text>
</comment>
<evidence type="ECO:0000256" key="19">
    <source>
        <dbReference type="SAM" id="Phobius"/>
    </source>
</evidence>
<feature type="transmembrane region" description="Helical" evidence="19">
    <location>
        <begin position="130"/>
        <end position="150"/>
    </location>
</feature>
<evidence type="ECO:0000256" key="8">
    <source>
        <dbReference type="ARBA" id="ARBA00022475"/>
    </source>
</evidence>
<evidence type="ECO:0000256" key="9">
    <source>
        <dbReference type="ARBA" id="ARBA00022516"/>
    </source>
</evidence>
<evidence type="ECO:0000256" key="16">
    <source>
        <dbReference type="ARBA" id="ARBA00023209"/>
    </source>
</evidence>
<dbReference type="GO" id="GO:0016024">
    <property type="term" value="P:CDP-diacylglycerol biosynthetic process"/>
    <property type="evidence" value="ECO:0007669"/>
    <property type="project" value="UniProtKB-UniPathway"/>
</dbReference>
<keyword evidence="13 19" id="KW-1133">Transmembrane helix</keyword>
<evidence type="ECO:0000313" key="20">
    <source>
        <dbReference type="EMBL" id="SLN34580.1"/>
    </source>
</evidence>
<comment type="subcellular location">
    <subcellularLocation>
        <location evidence="2">Cell membrane</location>
        <topology evidence="2">Multi-pass membrane protein</topology>
    </subcellularLocation>
</comment>
<evidence type="ECO:0000256" key="10">
    <source>
        <dbReference type="ARBA" id="ARBA00022679"/>
    </source>
</evidence>
<dbReference type="GO" id="GO:0005886">
    <property type="term" value="C:plasma membrane"/>
    <property type="evidence" value="ECO:0007669"/>
    <property type="project" value="UniProtKB-SubCell"/>
</dbReference>
<organism evidence="20 21">
    <name type="scientific">Pseudoruegeria aquimaris</name>
    <dbReference type="NCBI Taxonomy" id="393663"/>
    <lineage>
        <taxon>Bacteria</taxon>
        <taxon>Pseudomonadati</taxon>
        <taxon>Pseudomonadota</taxon>
        <taxon>Alphaproteobacteria</taxon>
        <taxon>Rhodobacterales</taxon>
        <taxon>Roseobacteraceae</taxon>
        <taxon>Pseudoruegeria</taxon>
    </lineage>
</organism>
<sequence>MSSLSRWDDLAPRLMSAAVMLAVGALAVALGGLPFLILCALIGAGMVWELSRMIAPQEKGLALALAAAAALAVLLARLAPGGTGLAMLLLPSVLGGWRLPRNRAVFAAFALAIGLATFGLSHFRDASGPGIILWLLLVVIATDVFGYFAGKSLGGPKFWPAVSPKKTWSGTAAGWLAAGAVGFVFSLLTPAGPGLVLLSMLVSFAGQMGDIAESAVKRRLGVKDSSNLIPGHGGLFDRFDAILGATLFMLLISLFVSVPQVSP</sequence>
<keyword evidence="15 19" id="KW-0472">Membrane</keyword>
<evidence type="ECO:0000256" key="11">
    <source>
        <dbReference type="ARBA" id="ARBA00022692"/>
    </source>
</evidence>
<keyword evidence="12 18" id="KW-0548">Nucleotidyltransferase</keyword>
<protein>
    <recommendedName>
        <fullName evidence="7 18">Phosphatidate cytidylyltransferase</fullName>
        <ecNumber evidence="6 18">2.7.7.41</ecNumber>
    </recommendedName>
</protein>
<dbReference type="RefSeq" id="WP_085868171.1">
    <property type="nucleotide sequence ID" value="NZ_FWFQ01000009.1"/>
</dbReference>
<evidence type="ECO:0000256" key="6">
    <source>
        <dbReference type="ARBA" id="ARBA00012487"/>
    </source>
</evidence>
<dbReference type="InterPro" id="IPR000374">
    <property type="entry name" value="PC_trans"/>
</dbReference>
<feature type="transmembrane region" description="Helical" evidence="19">
    <location>
        <begin position="104"/>
        <end position="123"/>
    </location>
</feature>
<keyword evidence="21" id="KW-1185">Reference proteome</keyword>
<keyword evidence="14" id="KW-0443">Lipid metabolism</keyword>
<comment type="catalytic activity">
    <reaction evidence="1 18">
        <text>a 1,2-diacyl-sn-glycero-3-phosphate + CTP + H(+) = a CDP-1,2-diacyl-sn-glycerol + diphosphate</text>
        <dbReference type="Rhea" id="RHEA:16229"/>
        <dbReference type="ChEBI" id="CHEBI:15378"/>
        <dbReference type="ChEBI" id="CHEBI:33019"/>
        <dbReference type="ChEBI" id="CHEBI:37563"/>
        <dbReference type="ChEBI" id="CHEBI:58332"/>
        <dbReference type="ChEBI" id="CHEBI:58608"/>
        <dbReference type="EC" id="2.7.7.41"/>
    </reaction>
</comment>
<evidence type="ECO:0000256" key="1">
    <source>
        <dbReference type="ARBA" id="ARBA00001698"/>
    </source>
</evidence>
<dbReference type="EC" id="2.7.7.41" evidence="6 18"/>
<keyword evidence="17" id="KW-1208">Phospholipid metabolism</keyword>
<dbReference type="OrthoDB" id="9799199at2"/>
<dbReference type="Proteomes" id="UP000193409">
    <property type="component" value="Unassembled WGS sequence"/>
</dbReference>
<evidence type="ECO:0000256" key="14">
    <source>
        <dbReference type="ARBA" id="ARBA00023098"/>
    </source>
</evidence>
<evidence type="ECO:0000313" key="21">
    <source>
        <dbReference type="Proteomes" id="UP000193409"/>
    </source>
</evidence>
<comment type="similarity">
    <text evidence="5 18">Belongs to the CDS family.</text>
</comment>
<evidence type="ECO:0000256" key="17">
    <source>
        <dbReference type="ARBA" id="ARBA00023264"/>
    </source>
</evidence>
<dbReference type="EMBL" id="FWFQ01000009">
    <property type="protein sequence ID" value="SLN34580.1"/>
    <property type="molecule type" value="Genomic_DNA"/>
</dbReference>
<dbReference type="AlphaFoldDB" id="A0A1Y5S822"/>
<evidence type="ECO:0000256" key="5">
    <source>
        <dbReference type="ARBA" id="ARBA00010185"/>
    </source>
</evidence>
<evidence type="ECO:0000256" key="4">
    <source>
        <dbReference type="ARBA" id="ARBA00005189"/>
    </source>
</evidence>
<evidence type="ECO:0000256" key="15">
    <source>
        <dbReference type="ARBA" id="ARBA00023136"/>
    </source>
</evidence>
<feature type="transmembrane region" description="Helical" evidence="19">
    <location>
        <begin position="241"/>
        <end position="261"/>
    </location>
</feature>